<keyword evidence="3 6" id="KW-0255">Endonuclease</keyword>
<reference evidence="7 8" key="1">
    <citation type="journal article" date="2016" name="Nat. Biotechnol.">
        <title>Measurement of bacterial replication rates in microbial communities.</title>
        <authorList>
            <person name="Brown C.T."/>
            <person name="Olm M.R."/>
            <person name="Thomas B.C."/>
            <person name="Banfield J.F."/>
        </authorList>
    </citation>
    <scope>NUCLEOTIDE SEQUENCE [LARGE SCALE GENOMIC DNA]</scope>
    <source>
        <strain evidence="7">CAG:67_53_122</strain>
    </source>
</reference>
<dbReference type="EC" id="3.1.26.5" evidence="6"/>
<dbReference type="InterPro" id="IPR000100">
    <property type="entry name" value="RNase_P"/>
</dbReference>
<accession>A0A1Q6F6Z4</accession>
<dbReference type="InterPro" id="IPR014721">
    <property type="entry name" value="Ribsml_uS5_D2-typ_fold_subgr"/>
</dbReference>
<dbReference type="Proteomes" id="UP000187417">
    <property type="component" value="Unassembled WGS sequence"/>
</dbReference>
<comment type="caution">
    <text evidence="7">The sequence shown here is derived from an EMBL/GenBank/DDBJ whole genome shotgun (WGS) entry which is preliminary data.</text>
</comment>
<comment type="similarity">
    <text evidence="6">Belongs to the RnpA family.</text>
</comment>
<dbReference type="SUPFAM" id="SSF54211">
    <property type="entry name" value="Ribosomal protein S5 domain 2-like"/>
    <property type="match status" value="1"/>
</dbReference>
<evidence type="ECO:0000256" key="3">
    <source>
        <dbReference type="ARBA" id="ARBA00022759"/>
    </source>
</evidence>
<comment type="catalytic activity">
    <reaction evidence="6">
        <text>Endonucleolytic cleavage of RNA, removing 5'-extranucleotides from tRNA precursor.</text>
        <dbReference type="EC" id="3.1.26.5"/>
    </reaction>
</comment>
<dbReference type="RefSeq" id="WP_004328263.1">
    <property type="nucleotide sequence ID" value="NZ_BAAFKT010000014.1"/>
</dbReference>
<evidence type="ECO:0000256" key="1">
    <source>
        <dbReference type="ARBA" id="ARBA00022694"/>
    </source>
</evidence>
<evidence type="ECO:0000313" key="7">
    <source>
        <dbReference type="EMBL" id="OKY94673.1"/>
    </source>
</evidence>
<evidence type="ECO:0000256" key="4">
    <source>
        <dbReference type="ARBA" id="ARBA00022801"/>
    </source>
</evidence>
<dbReference type="EMBL" id="MNQH01000025">
    <property type="protein sequence ID" value="OKY94673.1"/>
    <property type="molecule type" value="Genomic_DNA"/>
</dbReference>
<dbReference type="STRING" id="28117.BHV66_04820"/>
<dbReference type="GeneID" id="73802691"/>
<dbReference type="GO" id="GO:0001682">
    <property type="term" value="P:tRNA 5'-leader removal"/>
    <property type="evidence" value="ECO:0007669"/>
    <property type="project" value="UniProtKB-UniRule"/>
</dbReference>
<keyword evidence="5 6" id="KW-0694">RNA-binding</keyword>
<gene>
    <name evidence="6" type="primary">rnpA</name>
    <name evidence="7" type="ORF">BHV66_04820</name>
</gene>
<dbReference type="Pfam" id="PF00825">
    <property type="entry name" value="Ribonuclease_P"/>
    <property type="match status" value="1"/>
</dbReference>
<keyword evidence="4 6" id="KW-0378">Hydrolase</keyword>
<organism evidence="7 8">
    <name type="scientific">Alistipes putredinis</name>
    <dbReference type="NCBI Taxonomy" id="28117"/>
    <lineage>
        <taxon>Bacteria</taxon>
        <taxon>Pseudomonadati</taxon>
        <taxon>Bacteroidota</taxon>
        <taxon>Bacteroidia</taxon>
        <taxon>Bacteroidales</taxon>
        <taxon>Rikenellaceae</taxon>
        <taxon>Alistipes</taxon>
    </lineage>
</organism>
<dbReference type="HAMAP" id="MF_00227">
    <property type="entry name" value="RNase_P"/>
    <property type="match status" value="1"/>
</dbReference>
<sequence>MTDRSLPRQERLRSFGAIRRLFESGESGFVYPLRYVWIAEADEIPSVEVLFSVPKKFQKRANKRNLQRRRMKEAYRLNKEIFDREGNPVALDLALIYSSKELTPYRVIEHAVQKIMEQIMARL</sequence>
<evidence type="ECO:0000256" key="6">
    <source>
        <dbReference type="HAMAP-Rule" id="MF_00227"/>
    </source>
</evidence>
<dbReference type="AlphaFoldDB" id="A0A1Q6F6Z4"/>
<dbReference type="InterPro" id="IPR020568">
    <property type="entry name" value="Ribosomal_Su5_D2-typ_SF"/>
</dbReference>
<proteinExistence type="inferred from homology"/>
<comment type="subunit">
    <text evidence="6">Consists of a catalytic RNA component (M1 or rnpB) and a protein subunit.</text>
</comment>
<keyword evidence="1 6" id="KW-0819">tRNA processing</keyword>
<evidence type="ECO:0000313" key="8">
    <source>
        <dbReference type="Proteomes" id="UP000187417"/>
    </source>
</evidence>
<dbReference type="Gene3D" id="3.30.230.10">
    <property type="match status" value="1"/>
</dbReference>
<name>A0A1Q6F6Z4_9BACT</name>
<evidence type="ECO:0000256" key="2">
    <source>
        <dbReference type="ARBA" id="ARBA00022722"/>
    </source>
</evidence>
<evidence type="ECO:0000256" key="5">
    <source>
        <dbReference type="ARBA" id="ARBA00022884"/>
    </source>
</evidence>
<protein>
    <recommendedName>
        <fullName evidence="6">Ribonuclease P protein component</fullName>
        <shortName evidence="6">RNase P protein</shortName>
        <shortName evidence="6">RNaseP protein</shortName>
        <ecNumber evidence="6">3.1.26.5</ecNumber>
    </recommendedName>
    <alternativeName>
        <fullName evidence="6">Protein C5</fullName>
    </alternativeName>
</protein>
<comment type="function">
    <text evidence="6">RNaseP catalyzes the removal of the 5'-leader sequence from pre-tRNA to produce the mature 5'-terminus. It can also cleave other RNA substrates such as 4.5S RNA. The protein component plays an auxiliary but essential role in vivo by binding to the 5'-leader sequence and broadening the substrate specificity of the ribozyme.</text>
</comment>
<keyword evidence="2 6" id="KW-0540">Nuclease</keyword>
<dbReference type="GO" id="GO:0000049">
    <property type="term" value="F:tRNA binding"/>
    <property type="evidence" value="ECO:0007669"/>
    <property type="project" value="UniProtKB-UniRule"/>
</dbReference>
<dbReference type="GO" id="GO:0004526">
    <property type="term" value="F:ribonuclease P activity"/>
    <property type="evidence" value="ECO:0007669"/>
    <property type="project" value="UniProtKB-UniRule"/>
</dbReference>